<dbReference type="RefSeq" id="WP_048891567.1">
    <property type="nucleotide sequence ID" value="NZ_AP024237.1"/>
</dbReference>
<sequence length="65" mass="6999">MNATLTSPELTRADRCDRCGAAARVRATLPSGGELLFCQHHANEHEAKLIELSAVLEVSAAPLER</sequence>
<dbReference type="STRING" id="110505.ACT16_11315"/>
<organism evidence="2 3">
    <name type="scientific">Mycobacterium heckeshornense</name>
    <dbReference type="NCBI Taxonomy" id="110505"/>
    <lineage>
        <taxon>Bacteria</taxon>
        <taxon>Bacillati</taxon>
        <taxon>Actinomycetota</taxon>
        <taxon>Actinomycetes</taxon>
        <taxon>Mycobacteriales</taxon>
        <taxon>Mycobacteriaceae</taxon>
        <taxon>Mycobacterium</taxon>
    </lineage>
</organism>
<dbReference type="EMBL" id="AP024237">
    <property type="protein sequence ID" value="BCO36779.1"/>
    <property type="molecule type" value="Genomic_DNA"/>
</dbReference>
<gene>
    <name evidence="2" type="ORF">MHEC_32120</name>
</gene>
<dbReference type="AlphaFoldDB" id="A0A2G8B462"/>
<dbReference type="InterPro" id="IPR055878">
    <property type="entry name" value="DUF7455"/>
</dbReference>
<proteinExistence type="predicted"/>
<keyword evidence="3" id="KW-1185">Reference proteome</keyword>
<dbReference type="Pfam" id="PF24254">
    <property type="entry name" value="DUF7455"/>
    <property type="match status" value="1"/>
</dbReference>
<evidence type="ECO:0000259" key="1">
    <source>
        <dbReference type="Pfam" id="PF24254"/>
    </source>
</evidence>
<feature type="domain" description="DUF7455" evidence="1">
    <location>
        <begin position="10"/>
        <end position="56"/>
    </location>
</feature>
<dbReference type="Proteomes" id="UP000595446">
    <property type="component" value="Chromosome"/>
</dbReference>
<evidence type="ECO:0000313" key="2">
    <source>
        <dbReference type="EMBL" id="BCO36779.1"/>
    </source>
</evidence>
<evidence type="ECO:0000313" key="3">
    <source>
        <dbReference type="Proteomes" id="UP000595446"/>
    </source>
</evidence>
<protein>
    <recommendedName>
        <fullName evidence="1">DUF7455 domain-containing protein</fullName>
    </recommendedName>
</protein>
<accession>A0A2G8B462</accession>
<reference evidence="2 3" key="1">
    <citation type="submission" date="2020-12" db="EMBL/GenBank/DDBJ databases">
        <title>Complete genome sequence of Mycobacterium heckeshornense JCM 15655T, closely related to a pathogenic non-tuberculous mycobacterial species Mycobacterium xenopi.</title>
        <authorList>
            <person name="Yoshida M."/>
            <person name="Fukano H."/>
            <person name="Asakura T."/>
            <person name="Suzuki M."/>
            <person name="Hoshino Y."/>
        </authorList>
    </citation>
    <scope>NUCLEOTIDE SEQUENCE [LARGE SCALE GENOMIC DNA]</scope>
    <source>
        <strain evidence="2 3">JCM 15655</strain>
    </source>
</reference>
<dbReference type="OrthoDB" id="3539048at2"/>
<name>A0A2G8B462_9MYCO</name>